<evidence type="ECO:0000256" key="8">
    <source>
        <dbReference type="ARBA" id="ARBA00023049"/>
    </source>
</evidence>
<dbReference type="OrthoDB" id="291295at2"/>
<keyword evidence="4" id="KW-0479">Metal-binding</keyword>
<dbReference type="InterPro" id="IPR023612">
    <property type="entry name" value="Peptidase_M4"/>
</dbReference>
<dbReference type="GO" id="GO:0006508">
    <property type="term" value="P:proteolysis"/>
    <property type="evidence" value="ECO:0007669"/>
    <property type="project" value="UniProtKB-KW"/>
</dbReference>
<protein>
    <recommendedName>
        <fullName evidence="11">Neutral metalloproteinase</fullName>
        <ecNumber evidence="11">3.4.24.-</ecNumber>
    </recommendedName>
</protein>
<feature type="active site" evidence="10">
    <location>
        <position position="380"/>
    </location>
</feature>
<feature type="domain" description="Peptidase M4" evidence="12">
    <location>
        <begin position="231"/>
        <end position="387"/>
    </location>
</feature>
<dbReference type="Gene3D" id="3.10.450.490">
    <property type="match status" value="1"/>
</dbReference>
<dbReference type="InterPro" id="IPR011096">
    <property type="entry name" value="FTP_domain"/>
</dbReference>
<keyword evidence="5" id="KW-0732">Signal</keyword>
<evidence type="ECO:0000256" key="4">
    <source>
        <dbReference type="ARBA" id="ARBA00022723"/>
    </source>
</evidence>
<dbReference type="GO" id="GO:0005576">
    <property type="term" value="C:extracellular region"/>
    <property type="evidence" value="ECO:0007669"/>
    <property type="project" value="UniProtKB-SubCell"/>
</dbReference>
<comment type="function">
    <text evidence="11">Extracellular zinc metalloprotease.</text>
</comment>
<evidence type="ECO:0000259" key="15">
    <source>
        <dbReference type="Pfam" id="PF07504"/>
    </source>
</evidence>
<dbReference type="Pfam" id="PF02868">
    <property type="entry name" value="Peptidase_M4_C"/>
    <property type="match status" value="1"/>
</dbReference>
<feature type="domain" description="Peptidase M4 C-terminal" evidence="13">
    <location>
        <begin position="390"/>
        <end position="556"/>
    </location>
</feature>
<evidence type="ECO:0000259" key="14">
    <source>
        <dbReference type="Pfam" id="PF03413"/>
    </source>
</evidence>
<dbReference type="SUPFAM" id="SSF55486">
    <property type="entry name" value="Metalloproteases ('zincins'), catalytic domain"/>
    <property type="match status" value="1"/>
</dbReference>
<comment type="cofactor">
    <cofactor evidence="1 11">
        <name>Zn(2+)</name>
        <dbReference type="ChEBI" id="CHEBI:29105"/>
    </cofactor>
</comment>
<dbReference type="Gene3D" id="1.10.390.10">
    <property type="entry name" value="Neutral Protease Domain 2"/>
    <property type="match status" value="1"/>
</dbReference>
<evidence type="ECO:0000256" key="9">
    <source>
        <dbReference type="ARBA" id="ARBA00023145"/>
    </source>
</evidence>
<dbReference type="Pfam" id="PF07504">
    <property type="entry name" value="FTP"/>
    <property type="match status" value="1"/>
</dbReference>
<dbReference type="STRING" id="1321606.SAMD00020551_1675"/>
<dbReference type="InterPro" id="IPR013856">
    <property type="entry name" value="Peptidase_M4_domain"/>
</dbReference>
<gene>
    <name evidence="16" type="ORF">SAMD00020551_1675</name>
</gene>
<dbReference type="AlphaFoldDB" id="A0A0A8X0L7"/>
<keyword evidence="9" id="KW-0865">Zymogen</keyword>
<accession>A0A0A8X0L7</accession>
<proteinExistence type="inferred from homology"/>
<dbReference type="CDD" id="cd09597">
    <property type="entry name" value="M4_TLP"/>
    <property type="match status" value="1"/>
</dbReference>
<evidence type="ECO:0000256" key="3">
    <source>
        <dbReference type="ARBA" id="ARBA00022670"/>
    </source>
</evidence>
<comment type="similarity">
    <text evidence="2 11">Belongs to the peptidase M4 family.</text>
</comment>
<dbReference type="Proteomes" id="UP000031014">
    <property type="component" value="Unassembled WGS sequence"/>
</dbReference>
<dbReference type="InterPro" id="IPR001570">
    <property type="entry name" value="Peptidase_M4_C_domain"/>
</dbReference>
<dbReference type="Pfam" id="PF03413">
    <property type="entry name" value="PepSY"/>
    <property type="match status" value="1"/>
</dbReference>
<sequence>MEKKKLVIPMLLSTALMVSPLVGSPVKAVQTHHVSNTILQKGLSVKQPNPSIYMKADKGAKLEPIEFVEENKAQLKLINPGQSLKVKSEEKDKLGMKHMRLQQTINGVPVEGAEMVVHYNQDGSVKSVNGQYNNAVAGKNINIQPDISAENALDLAKDSVSAPGQLETEPETELVVYPFNNEDYLAYKVNVNFLGEQPGNWYVYIDAKTGNIVDKYNALMHTGEYSASKGSGLGVKGDHRVLNISHQNEAGSKQGSTFYLYDSSLENAEGIFTYDFKNQWRSSSTRLPGDLFASKDAAWTSDYERAGVDAHYNSEKVYNYFLNEHGRNSIDGKGMAIVSTVHYGDKYNNAFWNGSQMTYGDGDGEFMISLSAGLDVAAHEMTHGVTNTSSNLKYRFQSGALNEAFSDIFGALIDADDWELGEDIMGETAVESGRDALRSLSDPSRFPVGSAYVAYGNGEGMYPKHMDEYYDLPMNLDNGGVHINSSIINHAAYLTGEQIGKHKLGQIYYRALTVYLTPDSNFSDARNALLQSADDLYGADSSEYIATQAGLDGVGITE</sequence>
<keyword evidence="3 11" id="KW-0645">Protease</keyword>
<feature type="active site" description="Proton donor" evidence="10">
    <location>
        <position position="482"/>
    </location>
</feature>
<evidence type="ECO:0000256" key="2">
    <source>
        <dbReference type="ARBA" id="ARBA00009388"/>
    </source>
</evidence>
<reference evidence="16 17" key="1">
    <citation type="submission" date="2013-06" db="EMBL/GenBank/DDBJ databases">
        <title>Whole genome shotgun sequence of Bacillus selenatarsenatis SF-1.</title>
        <authorList>
            <person name="Kuroda M."/>
            <person name="Sei K."/>
            <person name="Yamashita M."/>
            <person name="Ike M."/>
        </authorList>
    </citation>
    <scope>NUCLEOTIDE SEQUENCE [LARGE SCALE GENOMIC DNA]</scope>
    <source>
        <strain evidence="16 17">SF-1</strain>
    </source>
</reference>
<dbReference type="EC" id="3.4.24.-" evidence="11"/>
<keyword evidence="8 11" id="KW-0482">Metalloprotease</keyword>
<dbReference type="RefSeq" id="WP_041965364.1">
    <property type="nucleotide sequence ID" value="NZ_BASE01000035.1"/>
</dbReference>
<comment type="subcellular location">
    <subcellularLocation>
        <location evidence="11">Secreted</location>
    </subcellularLocation>
</comment>
<evidence type="ECO:0000259" key="13">
    <source>
        <dbReference type="Pfam" id="PF02868"/>
    </source>
</evidence>
<dbReference type="MEROPS" id="M04.018"/>
<organism evidence="16 17">
    <name type="scientific">Mesobacillus selenatarsenatis (strain DSM 18680 / JCM 14380 / FERM P-15431 / SF-1)</name>
    <dbReference type="NCBI Taxonomy" id="1321606"/>
    <lineage>
        <taxon>Bacteria</taxon>
        <taxon>Bacillati</taxon>
        <taxon>Bacillota</taxon>
        <taxon>Bacilli</taxon>
        <taxon>Bacillales</taxon>
        <taxon>Bacillaceae</taxon>
        <taxon>Mesobacillus</taxon>
    </lineage>
</organism>
<keyword evidence="6 11" id="KW-0378">Hydrolase</keyword>
<evidence type="ECO:0000256" key="7">
    <source>
        <dbReference type="ARBA" id="ARBA00022833"/>
    </source>
</evidence>
<dbReference type="PRINTS" id="PR00730">
    <property type="entry name" value="THERMOLYSIN"/>
</dbReference>
<dbReference type="InterPro" id="IPR050728">
    <property type="entry name" value="Zinc_Metalloprotease_M4"/>
</dbReference>
<dbReference type="PANTHER" id="PTHR33794">
    <property type="entry name" value="BACILLOLYSIN"/>
    <property type="match status" value="1"/>
</dbReference>
<dbReference type="Pfam" id="PF01447">
    <property type="entry name" value="Peptidase_M4"/>
    <property type="match status" value="1"/>
</dbReference>
<dbReference type="InterPro" id="IPR027268">
    <property type="entry name" value="Peptidase_M4/M1_CTD_sf"/>
</dbReference>
<evidence type="ECO:0000259" key="12">
    <source>
        <dbReference type="Pfam" id="PF01447"/>
    </source>
</evidence>
<evidence type="ECO:0000256" key="6">
    <source>
        <dbReference type="ARBA" id="ARBA00022801"/>
    </source>
</evidence>
<dbReference type="InterPro" id="IPR025711">
    <property type="entry name" value="PepSY"/>
</dbReference>
<dbReference type="GO" id="GO:0004222">
    <property type="term" value="F:metalloendopeptidase activity"/>
    <property type="evidence" value="ECO:0007669"/>
    <property type="project" value="UniProtKB-UniRule"/>
</dbReference>
<keyword evidence="11" id="KW-0964">Secreted</keyword>
<feature type="domain" description="PepSY" evidence="14">
    <location>
        <begin position="147"/>
        <end position="215"/>
    </location>
</feature>
<dbReference type="Gene3D" id="3.10.170.10">
    <property type="match status" value="1"/>
</dbReference>
<name>A0A0A8X0L7_MESS1</name>
<dbReference type="EMBL" id="BASE01000035">
    <property type="protein sequence ID" value="GAM13530.1"/>
    <property type="molecule type" value="Genomic_DNA"/>
</dbReference>
<evidence type="ECO:0000256" key="5">
    <source>
        <dbReference type="ARBA" id="ARBA00022729"/>
    </source>
</evidence>
<evidence type="ECO:0000256" key="1">
    <source>
        <dbReference type="ARBA" id="ARBA00001947"/>
    </source>
</evidence>
<dbReference type="PANTHER" id="PTHR33794:SF1">
    <property type="entry name" value="BACILLOLYSIN"/>
    <property type="match status" value="1"/>
</dbReference>
<evidence type="ECO:0000313" key="16">
    <source>
        <dbReference type="EMBL" id="GAM13530.1"/>
    </source>
</evidence>
<evidence type="ECO:0000313" key="17">
    <source>
        <dbReference type="Proteomes" id="UP000031014"/>
    </source>
</evidence>
<keyword evidence="17" id="KW-1185">Reference proteome</keyword>
<evidence type="ECO:0000256" key="10">
    <source>
        <dbReference type="PIRSR" id="PIRSR623612-1"/>
    </source>
</evidence>
<evidence type="ECO:0000256" key="11">
    <source>
        <dbReference type="RuleBase" id="RU366073"/>
    </source>
</evidence>
<dbReference type="Gene3D" id="3.10.450.40">
    <property type="match status" value="1"/>
</dbReference>
<dbReference type="GO" id="GO:0046872">
    <property type="term" value="F:metal ion binding"/>
    <property type="evidence" value="ECO:0007669"/>
    <property type="project" value="UniProtKB-UniRule"/>
</dbReference>
<comment type="caution">
    <text evidence="16">The sequence shown here is derived from an EMBL/GenBank/DDBJ whole genome shotgun (WGS) entry which is preliminary data.</text>
</comment>
<keyword evidence="7 11" id="KW-0862">Zinc</keyword>
<feature type="domain" description="FTP" evidence="15">
    <location>
        <begin position="83"/>
        <end position="132"/>
    </location>
</feature>